<dbReference type="InterPro" id="IPR006119">
    <property type="entry name" value="Resolv_N"/>
</dbReference>
<dbReference type="eggNOG" id="COG1961">
    <property type="taxonomic scope" value="Bacteria"/>
</dbReference>
<reference evidence="3" key="1">
    <citation type="submission" date="2010-12" db="EMBL/GenBank/DDBJ databases">
        <title>The genome sequence of Filifactor alocis strain ATCC 35896.</title>
        <authorList>
            <consortium name="The Broad Institute Genome Sequencing Platform"/>
            <person name="Ward D."/>
            <person name="Earl A."/>
            <person name="Feldgarden M."/>
            <person name="Young S.K."/>
            <person name="Gargeya S."/>
            <person name="Zeng Q."/>
            <person name="Alvarado L."/>
            <person name="Berlin A."/>
            <person name="Bochicchio J."/>
            <person name="Chapman S.B."/>
            <person name="Chen Z."/>
            <person name="Freedman E."/>
            <person name="Gellesch M."/>
            <person name="Goldberg J."/>
            <person name="Griggs A."/>
            <person name="Gujja S."/>
            <person name="Heilman E."/>
            <person name="Heiman D."/>
            <person name="Howarth C."/>
            <person name="Mehta T."/>
            <person name="Neiman D."/>
            <person name="Pearson M."/>
            <person name="Roberts A."/>
            <person name="Saif S."/>
            <person name="Shea T."/>
            <person name="Shenoy N."/>
            <person name="Sisk P."/>
            <person name="Stolte C."/>
            <person name="Sykes S."/>
            <person name="White J."/>
            <person name="Yandava C."/>
            <person name="Izard J."/>
            <person name="Blanton J.M."/>
            <person name="Baranova O.V."/>
            <person name="Tanner A.C."/>
            <person name="Dewhirst F.E."/>
            <person name="Haas B."/>
            <person name="Nusbaum C."/>
            <person name="Birren B."/>
        </authorList>
    </citation>
    <scope>NUCLEOTIDE SEQUENCE [LARGE SCALE GENOMIC DNA]</scope>
    <source>
        <strain evidence="3">ATCC 35896 / D40 B5</strain>
    </source>
</reference>
<name>E8RKC0_FILAD</name>
<evidence type="ECO:0000313" key="2">
    <source>
        <dbReference type="EMBL" id="ADW16166.1"/>
    </source>
</evidence>
<sequence length="157" mass="17964">MLKYWWGISMNERKYIDENVTVIQKQRVIKDYAVGIYARVSTRHKAQMDSLSAQVSGLTRLAAAHRTWFVADVFIDVASAKTGTTRSEFNRMINECEHGNLDIILTKSLSRFGRDAKEGLEAIRRIRATGKRIIFEKDKIDTETVKDELLISIIEAV</sequence>
<dbReference type="HOGENOM" id="CLU_010686_0_3_9"/>
<accession>E8RKC0</accession>
<dbReference type="SMART" id="SM00857">
    <property type="entry name" value="Resolvase"/>
    <property type="match status" value="1"/>
</dbReference>
<gene>
    <name evidence="2" type="ordered locus">HMPREF0389_01721</name>
</gene>
<feature type="domain" description="Resolvase/invertase-type recombinase catalytic" evidence="1">
    <location>
        <begin position="33"/>
        <end position="157"/>
    </location>
</feature>
<keyword evidence="3" id="KW-1185">Reference proteome</keyword>
<dbReference type="KEGG" id="faa:HMPREF0389_01721"/>
<dbReference type="PANTHER" id="PTHR30461:SF23">
    <property type="entry name" value="DNA RECOMBINASE-RELATED"/>
    <property type="match status" value="1"/>
</dbReference>
<dbReference type="STRING" id="546269.HMPREF0389_01721"/>
<dbReference type="GO" id="GO:0000150">
    <property type="term" value="F:DNA strand exchange activity"/>
    <property type="evidence" value="ECO:0007669"/>
    <property type="project" value="InterPro"/>
</dbReference>
<dbReference type="AlphaFoldDB" id="E8RKC0"/>
<dbReference type="GO" id="GO:0003677">
    <property type="term" value="F:DNA binding"/>
    <property type="evidence" value="ECO:0007669"/>
    <property type="project" value="InterPro"/>
</dbReference>
<organism evidence="2 3">
    <name type="scientific">Filifactor alocis (strain ATCC 35896 / CCUG 47790 / D40 B5)</name>
    <name type="common">Fusobacterium alocis</name>
    <dbReference type="NCBI Taxonomy" id="546269"/>
    <lineage>
        <taxon>Bacteria</taxon>
        <taxon>Bacillati</taxon>
        <taxon>Bacillota</taxon>
        <taxon>Clostridia</taxon>
        <taxon>Peptostreptococcales</taxon>
        <taxon>Filifactoraceae</taxon>
        <taxon>Filifactor</taxon>
    </lineage>
</organism>
<dbReference type="SUPFAM" id="SSF53041">
    <property type="entry name" value="Resolvase-like"/>
    <property type="match status" value="1"/>
</dbReference>
<evidence type="ECO:0000259" key="1">
    <source>
        <dbReference type="PROSITE" id="PS51736"/>
    </source>
</evidence>
<dbReference type="PROSITE" id="PS51736">
    <property type="entry name" value="RECOMBINASES_3"/>
    <property type="match status" value="1"/>
</dbReference>
<dbReference type="InterPro" id="IPR036162">
    <property type="entry name" value="Resolvase-like_N_sf"/>
</dbReference>
<dbReference type="PANTHER" id="PTHR30461">
    <property type="entry name" value="DNA-INVERTASE FROM LAMBDOID PROPHAGE"/>
    <property type="match status" value="1"/>
</dbReference>
<dbReference type="InterPro" id="IPR050639">
    <property type="entry name" value="SSR_resolvase"/>
</dbReference>
<dbReference type="Gene3D" id="3.40.50.1390">
    <property type="entry name" value="Resolvase, N-terminal catalytic domain"/>
    <property type="match status" value="1"/>
</dbReference>
<dbReference type="CDD" id="cd00338">
    <property type="entry name" value="Ser_Recombinase"/>
    <property type="match status" value="1"/>
</dbReference>
<evidence type="ECO:0000313" key="3">
    <source>
        <dbReference type="Proteomes" id="UP000007468"/>
    </source>
</evidence>
<protein>
    <submittedName>
        <fullName evidence="2">Resolvase, N-terminal domain protein</fullName>
    </submittedName>
</protein>
<proteinExistence type="predicted"/>
<dbReference type="EMBL" id="CP002390">
    <property type="protein sequence ID" value="ADW16166.1"/>
    <property type="molecule type" value="Genomic_DNA"/>
</dbReference>
<dbReference type="Proteomes" id="UP000007468">
    <property type="component" value="Chromosome"/>
</dbReference>
<dbReference type="Pfam" id="PF00239">
    <property type="entry name" value="Resolvase"/>
    <property type="match status" value="1"/>
</dbReference>